<gene>
    <name evidence="4" type="ORF">CU669_19130</name>
</gene>
<dbReference type="GO" id="GO:0006813">
    <property type="term" value="P:potassium ion transport"/>
    <property type="evidence" value="ECO:0007669"/>
    <property type="project" value="InterPro"/>
</dbReference>
<dbReference type="Gene3D" id="3.40.50.720">
    <property type="entry name" value="NAD(P)-binding Rossmann-like Domain"/>
    <property type="match status" value="1"/>
</dbReference>
<evidence type="ECO:0000259" key="3">
    <source>
        <dbReference type="Pfam" id="PF02254"/>
    </source>
</evidence>
<evidence type="ECO:0000256" key="1">
    <source>
        <dbReference type="SAM" id="Phobius"/>
    </source>
</evidence>
<protein>
    <submittedName>
        <fullName evidence="4">Uncharacterized protein</fullName>
    </submittedName>
</protein>
<feature type="transmembrane region" description="Helical" evidence="1">
    <location>
        <begin position="44"/>
        <end position="62"/>
    </location>
</feature>
<dbReference type="InterPro" id="IPR003032">
    <property type="entry name" value="Ryanodine_rcpt"/>
</dbReference>
<dbReference type="Pfam" id="PF02026">
    <property type="entry name" value="RyR"/>
    <property type="match status" value="1"/>
</dbReference>
<dbReference type="OrthoDB" id="4228364at2"/>
<feature type="domain" description="Ryanodine receptor Ryr" evidence="2">
    <location>
        <begin position="526"/>
        <end position="592"/>
    </location>
</feature>
<dbReference type="InterPro" id="IPR036291">
    <property type="entry name" value="NAD(P)-bd_dom_sf"/>
</dbReference>
<dbReference type="SUPFAM" id="SSF51735">
    <property type="entry name" value="NAD(P)-binding Rossmann-fold domains"/>
    <property type="match status" value="1"/>
</dbReference>
<keyword evidence="1" id="KW-0812">Transmembrane</keyword>
<accession>A0A364NT69</accession>
<evidence type="ECO:0000313" key="4">
    <source>
        <dbReference type="EMBL" id="RAU20281.1"/>
    </source>
</evidence>
<comment type="caution">
    <text evidence="4">The sequence shown here is derived from an EMBL/GenBank/DDBJ whole genome shotgun (WGS) entry which is preliminary data.</text>
</comment>
<dbReference type="Proteomes" id="UP000251075">
    <property type="component" value="Unassembled WGS sequence"/>
</dbReference>
<dbReference type="Pfam" id="PF02254">
    <property type="entry name" value="TrkA_N"/>
    <property type="match status" value="1"/>
</dbReference>
<evidence type="ECO:0000259" key="2">
    <source>
        <dbReference type="Pfam" id="PF02026"/>
    </source>
</evidence>
<sequence>MAEMADMAETESKVEGGAEDSYRSIEKVIESVRLDREKAMRLKVYVRMGMTAAAFLLGWWGYLTTHAGAIKLVDIANYAYQASQLLVFNMPQGVLHNQIPWQLQVARFALPGLAIYGSVMTYLDMVRAPLATWWAARKRNHVMVVGGSARTLKVTKRCVVVGIPVVVVLPEGDGTVKELRTLGLPVIVGSLDSPDTFQRAGIAGARATLLLAGSDAANLRALLSATEEAERRRTAGQEPLEIACELQSRMMSGMLAASMAERRGGAAECHIIDFDDVIARQLLPVLAPVLGRRDAPHLVMIGSDELALQVARRLLLNIGENGHVTVICENAEAAARNFFQNLPGRTDFLGLHFLQGGSDLAAASDEALEAAMAAGSPHALVISGSDEIAMARTLQAIRWLRARGEPPIPVLVRQRAGQTLARAGRLSIPDGDWAARLATFGDDGDECDPEALLRGHIDRLARAVHQAYLDLSPEGPSAVPWSGLAETFRESCRRQADHVHIKLARLCLEACLEQDGEALVLDPARIEDLAEFEHWRWCVDRWLDGWTLGERKDVAAQISPHLKPYAQLDEAIKEFDRAAVRNIPAVLAAAGLAARPQGDIYGMAR</sequence>
<proteinExistence type="predicted"/>
<keyword evidence="1" id="KW-0472">Membrane</keyword>
<dbReference type="InterPro" id="IPR003148">
    <property type="entry name" value="RCK_N"/>
</dbReference>
<organism evidence="4 5">
    <name type="scientific">Paramagnetospirillum kuznetsovii</name>
    <dbReference type="NCBI Taxonomy" id="2053833"/>
    <lineage>
        <taxon>Bacteria</taxon>
        <taxon>Pseudomonadati</taxon>
        <taxon>Pseudomonadota</taxon>
        <taxon>Alphaproteobacteria</taxon>
        <taxon>Rhodospirillales</taxon>
        <taxon>Magnetospirillaceae</taxon>
        <taxon>Paramagnetospirillum</taxon>
    </lineage>
</organism>
<keyword evidence="1" id="KW-1133">Transmembrane helix</keyword>
<dbReference type="EMBL" id="PGTO01000027">
    <property type="protein sequence ID" value="RAU20281.1"/>
    <property type="molecule type" value="Genomic_DNA"/>
</dbReference>
<dbReference type="AlphaFoldDB" id="A0A364NT69"/>
<keyword evidence="5" id="KW-1185">Reference proteome</keyword>
<dbReference type="Gene3D" id="6.20.350.10">
    <property type="match status" value="1"/>
</dbReference>
<evidence type="ECO:0000313" key="5">
    <source>
        <dbReference type="Proteomes" id="UP000251075"/>
    </source>
</evidence>
<reference evidence="4 5" key="1">
    <citation type="submission" date="2017-11" db="EMBL/GenBank/DDBJ databases">
        <title>Draft genome sequence of magnetotactic bacterium Magnetospirillum kuznetsovii LBB-42.</title>
        <authorList>
            <person name="Grouzdev D.S."/>
            <person name="Rysina M.S."/>
            <person name="Baslerov R.V."/>
            <person name="Koziaeva V."/>
        </authorList>
    </citation>
    <scope>NUCLEOTIDE SEQUENCE [LARGE SCALE GENOMIC DNA]</scope>
    <source>
        <strain evidence="4 5">LBB-42</strain>
    </source>
</reference>
<feature type="domain" description="RCK N-terminal" evidence="3">
    <location>
        <begin position="142"/>
        <end position="231"/>
    </location>
</feature>
<name>A0A364NT69_9PROT</name>